<evidence type="ECO:0000313" key="3">
    <source>
        <dbReference type="EMBL" id="ADV82745.1"/>
    </source>
</evidence>
<dbReference type="HOGENOM" id="CLU_741723_0_0_0"/>
<name>E8V6K6_TERSS</name>
<dbReference type="Proteomes" id="UP000006844">
    <property type="component" value="Chromosome"/>
</dbReference>
<feature type="compositionally biased region" description="Polar residues" evidence="1">
    <location>
        <begin position="329"/>
        <end position="341"/>
    </location>
</feature>
<dbReference type="OrthoDB" id="109537at2"/>
<evidence type="ECO:0008006" key="5">
    <source>
        <dbReference type="Google" id="ProtNLM"/>
    </source>
</evidence>
<dbReference type="KEGG" id="tsa:AciPR4_1941"/>
<keyword evidence="4" id="KW-1185">Reference proteome</keyword>
<dbReference type="AlphaFoldDB" id="E8V6K6"/>
<dbReference type="EMBL" id="CP002467">
    <property type="protein sequence ID" value="ADV82745.1"/>
    <property type="molecule type" value="Genomic_DNA"/>
</dbReference>
<sequence length="373" mass="40854">MRPFRTLLNATLLATCLAGASCMVGQQGSAFVVGRETATDGLIRPFEKTHLELPKDPLNEMDRRQLVRMMYAELGFARRPLPVGAPGVILFANGSLKPEASEMRKRLYEKGISSNQGDRIQITDVQVRPDHIIFDINGGPYVKHRFLRHFEINGVSMGLDPYEKATGSRIILQFEGPVPDLSAAEVKLLLEPILDFGVKSSTEAFAETLPPLIRAAVETHEVLVGMTRRMVIASLGQPEIKMRERPAGGVDGEVSEEWIYGKVPQTMRFVRFEGDRVVLLKIAALGKPLDIHDKDEMAGYRPPKQEHVVALGDTHPTLGQDTEAPRAPSLQTDAEQKSSNGVGLGKVDLPTNKSGDAKVPASAPEDAAKHLIM</sequence>
<dbReference type="STRING" id="401053.AciPR4_1941"/>
<accession>E8V6K6</accession>
<keyword evidence="2" id="KW-0732">Signal</keyword>
<feature type="region of interest" description="Disordered" evidence="1">
    <location>
        <begin position="315"/>
        <end position="373"/>
    </location>
</feature>
<evidence type="ECO:0000313" key="4">
    <source>
        <dbReference type="Proteomes" id="UP000006844"/>
    </source>
</evidence>
<feature type="chain" id="PRO_5003232466" description="Lipoprotein" evidence="2">
    <location>
        <begin position="21"/>
        <end position="373"/>
    </location>
</feature>
<dbReference type="RefSeq" id="WP_013568478.1">
    <property type="nucleotide sequence ID" value="NC_014963.1"/>
</dbReference>
<protein>
    <recommendedName>
        <fullName evidence="5">Lipoprotein</fullName>
    </recommendedName>
</protein>
<evidence type="ECO:0000256" key="2">
    <source>
        <dbReference type="SAM" id="SignalP"/>
    </source>
</evidence>
<evidence type="ECO:0000256" key="1">
    <source>
        <dbReference type="SAM" id="MobiDB-lite"/>
    </source>
</evidence>
<dbReference type="eggNOG" id="ENOG502ZCHX">
    <property type="taxonomic scope" value="Bacteria"/>
</dbReference>
<dbReference type="PROSITE" id="PS51257">
    <property type="entry name" value="PROKAR_LIPOPROTEIN"/>
    <property type="match status" value="1"/>
</dbReference>
<reference evidence="3 4" key="1">
    <citation type="journal article" date="2012" name="Stand. Genomic Sci.">
        <title>Complete genome sequence of Terriglobus saanensis type strain SP1PR4(T), an Acidobacteria from tundra soil.</title>
        <authorList>
            <person name="Rawat S.R."/>
            <person name="Mannisto M.K."/>
            <person name="Starovoytov V."/>
            <person name="Goodwin L."/>
            <person name="Nolan M."/>
            <person name="Hauser L."/>
            <person name="Land M."/>
            <person name="Davenport K.W."/>
            <person name="Woyke T."/>
            <person name="Haggblom M.M."/>
        </authorList>
    </citation>
    <scope>NUCLEOTIDE SEQUENCE</scope>
    <source>
        <strain evidence="4">ATCC BAA-1853 / DSM 23119 / SP1PR4</strain>
    </source>
</reference>
<gene>
    <name evidence="3" type="ordered locus">AciPR4_1941</name>
</gene>
<organism evidence="3 4">
    <name type="scientific">Terriglobus saanensis (strain ATCC BAA-1853 / DSM 23119 / SP1PR4)</name>
    <dbReference type="NCBI Taxonomy" id="401053"/>
    <lineage>
        <taxon>Bacteria</taxon>
        <taxon>Pseudomonadati</taxon>
        <taxon>Acidobacteriota</taxon>
        <taxon>Terriglobia</taxon>
        <taxon>Terriglobales</taxon>
        <taxon>Acidobacteriaceae</taxon>
        <taxon>Terriglobus</taxon>
    </lineage>
</organism>
<proteinExistence type="predicted"/>
<feature type="signal peptide" evidence="2">
    <location>
        <begin position="1"/>
        <end position="20"/>
    </location>
</feature>